<dbReference type="AlphaFoldDB" id="A0A1Y3KVY2"/>
<name>A0A1Y3KVY2_PSEPU</name>
<accession>A0A1Y3KVY2</accession>
<dbReference type="EMBL" id="NFSB01000081">
    <property type="protein sequence ID" value="OUM30027.1"/>
    <property type="molecule type" value="Genomic_DNA"/>
</dbReference>
<gene>
    <name evidence="1" type="ORF">B8W72_18130</name>
</gene>
<proteinExistence type="predicted"/>
<protein>
    <submittedName>
        <fullName evidence="1">Uncharacterized protein</fullName>
    </submittedName>
</protein>
<comment type="caution">
    <text evidence="1">The sequence shown here is derived from an EMBL/GenBank/DDBJ whole genome shotgun (WGS) entry which is preliminary data.</text>
</comment>
<reference evidence="1 2" key="1">
    <citation type="submission" date="2017-05" db="EMBL/GenBank/DDBJ databases">
        <title>Whole genome sequence of Pseudomonas putida isolate 1312 commercialized as a biostimulant.</title>
        <authorList>
            <person name="Crovadore J."/>
            <person name="Blanc P."/>
            <person name="Chablais R."/>
            <person name="Cochard B."/>
            <person name="Grizard D."/>
            <person name="Lefort F."/>
        </authorList>
    </citation>
    <scope>NUCLEOTIDE SEQUENCE [LARGE SCALE GENOMIC DNA]</scope>
    <source>
        <strain evidence="1 2">1312</strain>
    </source>
</reference>
<sequence length="62" mass="6874">MSRKGRKAAPAMCAPMLKSRGRSAALSRHKAAPTFSRVVQQKRGMPSLACPVLIQLMRLRRL</sequence>
<organism evidence="1 2">
    <name type="scientific">Pseudomonas putida</name>
    <name type="common">Arthrobacter siderocapsulatus</name>
    <dbReference type="NCBI Taxonomy" id="303"/>
    <lineage>
        <taxon>Bacteria</taxon>
        <taxon>Pseudomonadati</taxon>
        <taxon>Pseudomonadota</taxon>
        <taxon>Gammaproteobacteria</taxon>
        <taxon>Pseudomonadales</taxon>
        <taxon>Pseudomonadaceae</taxon>
        <taxon>Pseudomonas</taxon>
    </lineage>
</organism>
<dbReference type="Proteomes" id="UP000196082">
    <property type="component" value="Unassembled WGS sequence"/>
</dbReference>
<evidence type="ECO:0000313" key="2">
    <source>
        <dbReference type="Proteomes" id="UP000196082"/>
    </source>
</evidence>
<evidence type="ECO:0000313" key="1">
    <source>
        <dbReference type="EMBL" id="OUM30027.1"/>
    </source>
</evidence>